<sequence>MGIKFELEDFEQAVIRVALVQLIGEFERVLGFESNSEKDKELWSRRLEESKSAFKKINEGRTIEEYRDLVK</sequence>
<dbReference type="RefSeq" id="WP_171718245.1">
    <property type="nucleotide sequence ID" value="NZ_WHOB01000051.1"/>
</dbReference>
<reference evidence="1 2" key="1">
    <citation type="submission" date="2019-10" db="EMBL/GenBank/DDBJ databases">
        <title>Description of Paenibacillus terricola sp. nov.</title>
        <authorList>
            <person name="Carlier A."/>
            <person name="Qi S."/>
        </authorList>
    </citation>
    <scope>NUCLEOTIDE SEQUENCE [LARGE SCALE GENOMIC DNA]</scope>
    <source>
        <strain evidence="1 2">LMG 31459</strain>
    </source>
</reference>
<organism evidence="1 2">
    <name type="scientific">Paenibacillus phytohabitans</name>
    <dbReference type="NCBI Taxonomy" id="2654978"/>
    <lineage>
        <taxon>Bacteria</taxon>
        <taxon>Bacillati</taxon>
        <taxon>Bacillota</taxon>
        <taxon>Bacilli</taxon>
        <taxon>Bacillales</taxon>
        <taxon>Paenibacillaceae</taxon>
        <taxon>Paenibacillus</taxon>
    </lineage>
</organism>
<dbReference type="EMBL" id="WHOB01000051">
    <property type="protein sequence ID" value="NOU80613.1"/>
    <property type="molecule type" value="Genomic_DNA"/>
</dbReference>
<dbReference type="Proteomes" id="UP000596857">
    <property type="component" value="Unassembled WGS sequence"/>
</dbReference>
<gene>
    <name evidence="1" type="ORF">GC101_17250</name>
</gene>
<keyword evidence="2" id="KW-1185">Reference proteome</keyword>
<proteinExistence type="predicted"/>
<evidence type="ECO:0000313" key="2">
    <source>
        <dbReference type="Proteomes" id="UP000596857"/>
    </source>
</evidence>
<comment type="caution">
    <text evidence="1">The sequence shown here is derived from an EMBL/GenBank/DDBJ whole genome shotgun (WGS) entry which is preliminary data.</text>
</comment>
<accession>A0ABX1YIC2</accession>
<evidence type="ECO:0000313" key="1">
    <source>
        <dbReference type="EMBL" id="NOU80613.1"/>
    </source>
</evidence>
<protein>
    <submittedName>
        <fullName evidence="1">Uncharacterized protein</fullName>
    </submittedName>
</protein>
<name>A0ABX1YIC2_9BACL</name>